<dbReference type="EMBL" id="BMEA01000001">
    <property type="protein sequence ID" value="GGB66143.1"/>
    <property type="molecule type" value="Genomic_DNA"/>
</dbReference>
<organism evidence="2 3">
    <name type="scientific">Knoellia flava</name>
    <dbReference type="NCBI Taxonomy" id="913969"/>
    <lineage>
        <taxon>Bacteria</taxon>
        <taxon>Bacillati</taxon>
        <taxon>Actinomycetota</taxon>
        <taxon>Actinomycetes</taxon>
        <taxon>Micrococcales</taxon>
        <taxon>Intrasporangiaceae</taxon>
        <taxon>Knoellia</taxon>
    </lineage>
</organism>
<dbReference type="SUPFAM" id="SSF55729">
    <property type="entry name" value="Acyl-CoA N-acyltransferases (Nat)"/>
    <property type="match status" value="1"/>
</dbReference>
<evidence type="ECO:0000313" key="2">
    <source>
        <dbReference type="EMBL" id="GGB66143.1"/>
    </source>
</evidence>
<gene>
    <name evidence="2" type="ORF">GCM10011314_01670</name>
</gene>
<dbReference type="InterPro" id="IPR000182">
    <property type="entry name" value="GNAT_dom"/>
</dbReference>
<sequence>MTPGRDADGGAGFPEIVLEAMTRHGVVPPRGHVTLEHDEALLSHHPDEPGRPFVVHWTRSEREPADVFADLTAYLRARGARSAEWWFRDDSTPAGLEELVVAAGATTVEDQVCVARAVEGSVPAIAPGVRVTLVRDAEGLDAVVRIGAEVFDNPVPPDPDAHLAEVLDDLDAARSAWVVGWVDGEAVGRASVGFEWQVAPLVGAAVLPHARRRGVYAAMLAARLDLAATARCHTAITKARRAASLPLLLREGFVPIGTERAHLLPICS</sequence>
<dbReference type="RefSeq" id="WP_035948955.1">
    <property type="nucleotide sequence ID" value="NZ_BMEA01000001.1"/>
</dbReference>
<dbReference type="Gene3D" id="3.40.630.30">
    <property type="match status" value="1"/>
</dbReference>
<dbReference type="PROSITE" id="PS51186">
    <property type="entry name" value="GNAT"/>
    <property type="match status" value="1"/>
</dbReference>
<reference evidence="2" key="2">
    <citation type="submission" date="2020-09" db="EMBL/GenBank/DDBJ databases">
        <authorList>
            <person name="Sun Q."/>
            <person name="Zhou Y."/>
        </authorList>
    </citation>
    <scope>NUCLEOTIDE SEQUENCE</scope>
    <source>
        <strain evidence="2">CGMCC 1.10749</strain>
    </source>
</reference>
<dbReference type="GO" id="GO:0016747">
    <property type="term" value="F:acyltransferase activity, transferring groups other than amino-acyl groups"/>
    <property type="evidence" value="ECO:0007669"/>
    <property type="project" value="InterPro"/>
</dbReference>
<evidence type="ECO:0000259" key="1">
    <source>
        <dbReference type="PROSITE" id="PS51186"/>
    </source>
</evidence>
<evidence type="ECO:0000313" key="3">
    <source>
        <dbReference type="Proteomes" id="UP000628079"/>
    </source>
</evidence>
<name>A0A8H9FQ77_9MICO</name>
<accession>A0A8H9FQ77</accession>
<feature type="domain" description="N-acetyltransferase" evidence="1">
    <location>
        <begin position="129"/>
        <end position="268"/>
    </location>
</feature>
<dbReference type="AlphaFoldDB" id="A0A8H9FQ77"/>
<dbReference type="Pfam" id="PF00583">
    <property type="entry name" value="Acetyltransf_1"/>
    <property type="match status" value="1"/>
</dbReference>
<protein>
    <recommendedName>
        <fullName evidence="1">N-acetyltransferase domain-containing protein</fullName>
    </recommendedName>
</protein>
<comment type="caution">
    <text evidence="2">The sequence shown here is derived from an EMBL/GenBank/DDBJ whole genome shotgun (WGS) entry which is preliminary data.</text>
</comment>
<proteinExistence type="predicted"/>
<reference evidence="2" key="1">
    <citation type="journal article" date="2014" name="Int. J. Syst. Evol. Microbiol.">
        <title>Complete genome sequence of Corynebacterium casei LMG S-19264T (=DSM 44701T), isolated from a smear-ripened cheese.</title>
        <authorList>
            <consortium name="US DOE Joint Genome Institute (JGI-PGF)"/>
            <person name="Walter F."/>
            <person name="Albersmeier A."/>
            <person name="Kalinowski J."/>
            <person name="Ruckert C."/>
        </authorList>
    </citation>
    <scope>NUCLEOTIDE SEQUENCE</scope>
    <source>
        <strain evidence="2">CGMCC 1.10749</strain>
    </source>
</reference>
<dbReference type="InterPro" id="IPR016181">
    <property type="entry name" value="Acyl_CoA_acyltransferase"/>
</dbReference>
<dbReference type="Proteomes" id="UP000628079">
    <property type="component" value="Unassembled WGS sequence"/>
</dbReference>